<dbReference type="RefSeq" id="WP_317901529.1">
    <property type="nucleotide sequence ID" value="NZ_JAIRBC010000007.1"/>
</dbReference>
<name>A0AAE3EU95_9FLAO</name>
<dbReference type="AlphaFoldDB" id="A0AAE3EU95"/>
<dbReference type="Proteomes" id="UP001200642">
    <property type="component" value="Unassembled WGS sequence"/>
</dbReference>
<comment type="caution">
    <text evidence="1">The sequence shown here is derived from an EMBL/GenBank/DDBJ whole genome shotgun (WGS) entry which is preliminary data.</text>
</comment>
<reference evidence="1" key="1">
    <citation type="submission" date="2023-02" db="EMBL/GenBank/DDBJ databases">
        <title>Genome of Flavobacteriaceae gen. nov. sp. strain F89.</title>
        <authorList>
            <person name="Wang Y."/>
        </authorList>
    </citation>
    <scope>NUCLEOTIDE SEQUENCE</scope>
    <source>
        <strain evidence="1">F89</strain>
    </source>
</reference>
<accession>A0AAE3EU95</accession>
<sequence>MNIRKLYLLNTVLFLVTINISVGQKATYDDVITKKVKGKVDTYISKSGEEFKEGDTITLGSAFRNEQFDYIQQNAGVALYPLPNIASGSVVTIKKISIRSKTTVVATTRPQGYVYGLKIINLEGALGNGEIKSRILSSDEALEELKKWKSKLDLELITPEEYETKKKELAKIIN</sequence>
<dbReference type="EMBL" id="JAIRBC010000007">
    <property type="protein sequence ID" value="MCG2460384.1"/>
    <property type="molecule type" value="Genomic_DNA"/>
</dbReference>
<gene>
    <name evidence="1" type="ORF">K8352_06465</name>
</gene>
<protein>
    <recommendedName>
        <fullName evidence="3">SHOCT domain-containing protein</fullName>
    </recommendedName>
</protein>
<evidence type="ECO:0008006" key="3">
    <source>
        <dbReference type="Google" id="ProtNLM"/>
    </source>
</evidence>
<evidence type="ECO:0000313" key="2">
    <source>
        <dbReference type="Proteomes" id="UP001200642"/>
    </source>
</evidence>
<evidence type="ECO:0000313" key="1">
    <source>
        <dbReference type="EMBL" id="MCG2460384.1"/>
    </source>
</evidence>
<organism evidence="1 2">
    <name type="scientific">Cerina litoralis</name>
    <dbReference type="NCBI Taxonomy" id="2874477"/>
    <lineage>
        <taxon>Bacteria</taxon>
        <taxon>Pseudomonadati</taxon>
        <taxon>Bacteroidota</taxon>
        <taxon>Flavobacteriia</taxon>
        <taxon>Flavobacteriales</taxon>
        <taxon>Flavobacteriaceae</taxon>
        <taxon>Cerina</taxon>
    </lineage>
</organism>
<proteinExistence type="predicted"/>
<keyword evidence="2" id="KW-1185">Reference proteome</keyword>